<gene>
    <name evidence="3" type="ORF">OO014_15840</name>
</gene>
<feature type="domain" description="Alpha/beta hydrolase fold-3" evidence="2">
    <location>
        <begin position="78"/>
        <end position="272"/>
    </location>
</feature>
<keyword evidence="1 3" id="KW-0378">Hydrolase</keyword>
<dbReference type="InterPro" id="IPR050300">
    <property type="entry name" value="GDXG_lipolytic_enzyme"/>
</dbReference>
<evidence type="ECO:0000256" key="1">
    <source>
        <dbReference type="ARBA" id="ARBA00022801"/>
    </source>
</evidence>
<keyword evidence="4" id="KW-1185">Reference proteome</keyword>
<dbReference type="GO" id="GO:0016787">
    <property type="term" value="F:hydrolase activity"/>
    <property type="evidence" value="ECO:0007669"/>
    <property type="project" value="UniProtKB-KW"/>
</dbReference>
<evidence type="ECO:0000259" key="2">
    <source>
        <dbReference type="Pfam" id="PF07859"/>
    </source>
</evidence>
<organism evidence="3 4">
    <name type="scientific">Intrasporangium calvum</name>
    <dbReference type="NCBI Taxonomy" id="53358"/>
    <lineage>
        <taxon>Bacteria</taxon>
        <taxon>Bacillati</taxon>
        <taxon>Actinomycetota</taxon>
        <taxon>Actinomycetes</taxon>
        <taxon>Micrococcales</taxon>
        <taxon>Intrasporangiaceae</taxon>
        <taxon>Intrasporangium</taxon>
    </lineage>
</organism>
<evidence type="ECO:0000313" key="4">
    <source>
        <dbReference type="Proteomes" id="UP001150259"/>
    </source>
</evidence>
<dbReference type="RefSeq" id="WP_272463293.1">
    <property type="nucleotide sequence ID" value="NZ_JAPFQL010000081.1"/>
</dbReference>
<dbReference type="PANTHER" id="PTHR48081">
    <property type="entry name" value="AB HYDROLASE SUPERFAMILY PROTEIN C4A8.06C"/>
    <property type="match status" value="1"/>
</dbReference>
<evidence type="ECO:0000313" key="3">
    <source>
        <dbReference type="EMBL" id="MDC5698728.1"/>
    </source>
</evidence>
<protein>
    <submittedName>
        <fullName evidence="3">Alpha/beta hydrolase</fullName>
    </submittedName>
</protein>
<comment type="caution">
    <text evidence="3">The sequence shown here is derived from an EMBL/GenBank/DDBJ whole genome shotgun (WGS) entry which is preliminary data.</text>
</comment>
<reference evidence="3 4" key="1">
    <citation type="submission" date="2022-11" db="EMBL/GenBank/DDBJ databases">
        <title>Anaerobic phenanthrene biodegradation by a DNRA strain PheN6.</title>
        <authorList>
            <person name="Zhang Z."/>
        </authorList>
    </citation>
    <scope>NUCLEOTIDE SEQUENCE [LARGE SCALE GENOMIC DNA]</scope>
    <source>
        <strain evidence="3 4">PheN6</strain>
    </source>
</reference>
<sequence>MASWQMRGVGFYLRLTRRRAFATESAGEAMLARPKTSSAPSARLRRRLAVTTTQVGGFDVHTVRPREAGPGAVTAPVVVYLHGGAYCNEIVSQHWSLIADIAEEVNCEVQVPIYGLAPCHTGLEALAFVTSVLEGLAAEGRPVHLVGDSAGGGLALLAAQAVAERPEITVLGVTAIAPWLDLTMSNPGIDAVEQVDPWLARPGLRPIARAWAGDCDLSDPRLSPIDGDLATLPPVDIWVGTRDITWPDCQLLRDRLPAASLAGYHEEADALHVTPLLPVPEGRVTRRAIIERLRQSVESTTAPSPSSD</sequence>
<dbReference type="Pfam" id="PF07859">
    <property type="entry name" value="Abhydrolase_3"/>
    <property type="match status" value="1"/>
</dbReference>
<proteinExistence type="predicted"/>
<dbReference type="PANTHER" id="PTHR48081:SF8">
    <property type="entry name" value="ALPHA_BETA HYDROLASE FOLD-3 DOMAIN-CONTAINING PROTEIN-RELATED"/>
    <property type="match status" value="1"/>
</dbReference>
<dbReference type="EMBL" id="JAPFQL010000081">
    <property type="protein sequence ID" value="MDC5698728.1"/>
    <property type="molecule type" value="Genomic_DNA"/>
</dbReference>
<dbReference type="Proteomes" id="UP001150259">
    <property type="component" value="Unassembled WGS sequence"/>
</dbReference>
<name>A0ABT5GKH5_9MICO</name>
<dbReference type="SUPFAM" id="SSF53474">
    <property type="entry name" value="alpha/beta-Hydrolases"/>
    <property type="match status" value="1"/>
</dbReference>
<dbReference type="InterPro" id="IPR029058">
    <property type="entry name" value="AB_hydrolase_fold"/>
</dbReference>
<dbReference type="Gene3D" id="3.40.50.1820">
    <property type="entry name" value="alpha/beta hydrolase"/>
    <property type="match status" value="1"/>
</dbReference>
<accession>A0ABT5GKH5</accession>
<dbReference type="InterPro" id="IPR013094">
    <property type="entry name" value="AB_hydrolase_3"/>
</dbReference>